<evidence type="ECO:0000313" key="3">
    <source>
        <dbReference type="EMBL" id="CAA3022746.1"/>
    </source>
</evidence>
<accession>A0A8S0UV15</accession>
<keyword evidence="4" id="KW-1185">Reference proteome</keyword>
<keyword evidence="1" id="KW-1133">Transmembrane helix</keyword>
<sequence>MRWRSVWCVAMMRMAVVEVGLVLPSTCIVGVSGYEGGGAGRWVVGYSGNVWNFGLALSFNLLDRGFGMCNGGCSGRMGYPVVTY</sequence>
<keyword evidence="1" id="KW-0472">Membrane</keyword>
<keyword evidence="1" id="KW-0812">Transmembrane</keyword>
<feature type="transmembrane region" description="Helical" evidence="1">
    <location>
        <begin position="43"/>
        <end position="62"/>
    </location>
</feature>
<evidence type="ECO:0000256" key="1">
    <source>
        <dbReference type="SAM" id="Phobius"/>
    </source>
</evidence>
<name>A0A8S0UV15_OLEEU</name>
<feature type="signal peptide" evidence="2">
    <location>
        <begin position="1"/>
        <end position="33"/>
    </location>
</feature>
<comment type="caution">
    <text evidence="3">The sequence shown here is derived from an EMBL/GenBank/DDBJ whole genome shotgun (WGS) entry which is preliminary data.</text>
</comment>
<keyword evidence="2" id="KW-0732">Signal</keyword>
<feature type="chain" id="PRO_5035915620" description="Secreted protein" evidence="2">
    <location>
        <begin position="34"/>
        <end position="84"/>
    </location>
</feature>
<gene>
    <name evidence="3" type="ORF">OLEA9_A063688</name>
</gene>
<protein>
    <recommendedName>
        <fullName evidence="5">Secreted protein</fullName>
    </recommendedName>
</protein>
<evidence type="ECO:0008006" key="5">
    <source>
        <dbReference type="Google" id="ProtNLM"/>
    </source>
</evidence>
<reference evidence="3 4" key="1">
    <citation type="submission" date="2019-12" db="EMBL/GenBank/DDBJ databases">
        <authorList>
            <person name="Alioto T."/>
            <person name="Alioto T."/>
            <person name="Gomez Garrido J."/>
        </authorList>
    </citation>
    <scope>NUCLEOTIDE SEQUENCE [LARGE SCALE GENOMIC DNA]</scope>
</reference>
<evidence type="ECO:0000313" key="4">
    <source>
        <dbReference type="Proteomes" id="UP000594638"/>
    </source>
</evidence>
<dbReference type="Gramene" id="OE9A063688T1">
    <property type="protein sequence ID" value="OE9A063688C1"/>
    <property type="gene ID" value="OE9A063688"/>
</dbReference>
<evidence type="ECO:0000256" key="2">
    <source>
        <dbReference type="SAM" id="SignalP"/>
    </source>
</evidence>
<dbReference type="Proteomes" id="UP000594638">
    <property type="component" value="Unassembled WGS sequence"/>
</dbReference>
<proteinExistence type="predicted"/>
<dbReference type="AlphaFoldDB" id="A0A8S0UV15"/>
<organism evidence="3 4">
    <name type="scientific">Olea europaea subsp. europaea</name>
    <dbReference type="NCBI Taxonomy" id="158383"/>
    <lineage>
        <taxon>Eukaryota</taxon>
        <taxon>Viridiplantae</taxon>
        <taxon>Streptophyta</taxon>
        <taxon>Embryophyta</taxon>
        <taxon>Tracheophyta</taxon>
        <taxon>Spermatophyta</taxon>
        <taxon>Magnoliopsida</taxon>
        <taxon>eudicotyledons</taxon>
        <taxon>Gunneridae</taxon>
        <taxon>Pentapetalae</taxon>
        <taxon>asterids</taxon>
        <taxon>lamiids</taxon>
        <taxon>Lamiales</taxon>
        <taxon>Oleaceae</taxon>
        <taxon>Oleeae</taxon>
        <taxon>Olea</taxon>
    </lineage>
</organism>
<dbReference type="EMBL" id="CACTIH010009075">
    <property type="protein sequence ID" value="CAA3022746.1"/>
    <property type="molecule type" value="Genomic_DNA"/>
</dbReference>